<keyword evidence="3" id="KW-1185">Reference proteome</keyword>
<evidence type="ECO:0000256" key="1">
    <source>
        <dbReference type="SAM" id="Phobius"/>
    </source>
</evidence>
<dbReference type="AlphaFoldDB" id="A0A1H0W3Y7"/>
<protein>
    <recommendedName>
        <fullName evidence="4">VanZ-like domain-containing protein</fullName>
    </recommendedName>
</protein>
<keyword evidence="1" id="KW-0812">Transmembrane</keyword>
<proteinExistence type="predicted"/>
<dbReference type="NCBIfam" id="NF037970">
    <property type="entry name" value="vanZ_1"/>
    <property type="match status" value="1"/>
</dbReference>
<feature type="transmembrane region" description="Helical" evidence="1">
    <location>
        <begin position="109"/>
        <end position="129"/>
    </location>
</feature>
<dbReference type="OrthoDB" id="2969788at2"/>
<feature type="transmembrane region" description="Helical" evidence="1">
    <location>
        <begin position="48"/>
        <end position="66"/>
    </location>
</feature>
<keyword evidence="1" id="KW-0472">Membrane</keyword>
<organism evidence="2 3">
    <name type="scientific">Litchfieldia salsa</name>
    <dbReference type="NCBI Taxonomy" id="930152"/>
    <lineage>
        <taxon>Bacteria</taxon>
        <taxon>Bacillati</taxon>
        <taxon>Bacillota</taxon>
        <taxon>Bacilli</taxon>
        <taxon>Bacillales</taxon>
        <taxon>Bacillaceae</taxon>
        <taxon>Litchfieldia</taxon>
    </lineage>
</organism>
<feature type="transmembrane region" description="Helical" evidence="1">
    <location>
        <begin position="78"/>
        <end position="97"/>
    </location>
</feature>
<accession>A0A1H0W3Y7</accession>
<keyword evidence="1" id="KW-1133">Transmembrane helix</keyword>
<dbReference type="Proteomes" id="UP000199159">
    <property type="component" value="Unassembled WGS sequence"/>
</dbReference>
<sequence length="134" mass="15673">MIDILEYVLNVGEDKQLHFLFYFGLSFLLGVIVLFISSKDMSITCLRLLWISLVILGVIEEFRQYTLPDRNAEFLDGVANFCGVTCGLFLPFFFAYLRVMIYKRKLVLPLNHILELSAVIPFYLVLWVINERPW</sequence>
<evidence type="ECO:0000313" key="2">
    <source>
        <dbReference type="EMBL" id="SDP85278.1"/>
    </source>
</evidence>
<evidence type="ECO:0000313" key="3">
    <source>
        <dbReference type="Proteomes" id="UP000199159"/>
    </source>
</evidence>
<gene>
    <name evidence="2" type="ORF">SAMN05216565_10925</name>
</gene>
<feature type="transmembrane region" description="Helical" evidence="1">
    <location>
        <begin position="19"/>
        <end position="36"/>
    </location>
</feature>
<dbReference type="RefSeq" id="WP_090856559.1">
    <property type="nucleotide sequence ID" value="NZ_FNJU01000009.1"/>
</dbReference>
<reference evidence="3" key="1">
    <citation type="submission" date="2016-10" db="EMBL/GenBank/DDBJ databases">
        <authorList>
            <person name="Varghese N."/>
            <person name="Submissions S."/>
        </authorList>
    </citation>
    <scope>NUCLEOTIDE SEQUENCE [LARGE SCALE GENOMIC DNA]</scope>
    <source>
        <strain evidence="3">IBRC-M10078</strain>
    </source>
</reference>
<evidence type="ECO:0008006" key="4">
    <source>
        <dbReference type="Google" id="ProtNLM"/>
    </source>
</evidence>
<name>A0A1H0W3Y7_9BACI</name>
<dbReference type="EMBL" id="FNJU01000009">
    <property type="protein sequence ID" value="SDP85278.1"/>
    <property type="molecule type" value="Genomic_DNA"/>
</dbReference>